<organism evidence="6 7">
    <name type="scientific">Vitis vinifera</name>
    <name type="common">Grape</name>
    <dbReference type="NCBI Taxonomy" id="29760"/>
    <lineage>
        <taxon>Eukaryota</taxon>
        <taxon>Viridiplantae</taxon>
        <taxon>Streptophyta</taxon>
        <taxon>Embryophyta</taxon>
        <taxon>Tracheophyta</taxon>
        <taxon>Spermatophyta</taxon>
        <taxon>Magnoliopsida</taxon>
        <taxon>eudicotyledons</taxon>
        <taxon>Gunneridae</taxon>
        <taxon>Pentapetalae</taxon>
        <taxon>rosids</taxon>
        <taxon>Vitales</taxon>
        <taxon>Vitaceae</taxon>
        <taxon>Viteae</taxon>
        <taxon>Vitis</taxon>
    </lineage>
</organism>
<dbReference type="GO" id="GO:0006952">
    <property type="term" value="P:defense response"/>
    <property type="evidence" value="ECO:0007669"/>
    <property type="project" value="UniProtKB-KW"/>
</dbReference>
<keyword evidence="4" id="KW-0175">Coiled coil</keyword>
<dbReference type="CDD" id="cd22265">
    <property type="entry name" value="UDM1_RNF168"/>
    <property type="match status" value="1"/>
</dbReference>
<feature type="domain" description="NB-ARC" evidence="5">
    <location>
        <begin position="166"/>
        <end position="332"/>
    </location>
</feature>
<accession>A0A438CN76</accession>
<evidence type="ECO:0000313" key="7">
    <source>
        <dbReference type="Proteomes" id="UP000288805"/>
    </source>
</evidence>
<dbReference type="Pfam" id="PF00931">
    <property type="entry name" value="NB-ARC"/>
    <property type="match status" value="1"/>
</dbReference>
<dbReference type="PRINTS" id="PR00364">
    <property type="entry name" value="DISEASERSIST"/>
</dbReference>
<keyword evidence="2" id="KW-0611">Plant defense</keyword>
<feature type="coiled-coil region" evidence="4">
    <location>
        <begin position="67"/>
        <end position="129"/>
    </location>
</feature>
<dbReference type="InterPro" id="IPR042197">
    <property type="entry name" value="Apaf_helical"/>
</dbReference>
<protein>
    <submittedName>
        <fullName evidence="6">Putative disease resistance protein</fullName>
    </submittedName>
</protein>
<dbReference type="GO" id="GO:0043531">
    <property type="term" value="F:ADP binding"/>
    <property type="evidence" value="ECO:0007669"/>
    <property type="project" value="InterPro"/>
</dbReference>
<dbReference type="PANTHER" id="PTHR33463:SF220">
    <property type="entry name" value="NB-ARC DOMAIN-CONTAINING PROTEIN"/>
    <property type="match status" value="1"/>
</dbReference>
<dbReference type="FunFam" id="3.40.50.300:FF:001091">
    <property type="entry name" value="Probable disease resistance protein At1g61300"/>
    <property type="match status" value="1"/>
</dbReference>
<dbReference type="Gene3D" id="3.40.50.300">
    <property type="entry name" value="P-loop containing nucleotide triphosphate hydrolases"/>
    <property type="match status" value="1"/>
</dbReference>
<proteinExistence type="predicted"/>
<keyword evidence="3" id="KW-0067">ATP-binding</keyword>
<gene>
    <name evidence="6" type="primary">VvCHDh000595_5</name>
    <name evidence="6" type="ORF">CK203_082194</name>
</gene>
<dbReference type="GO" id="GO:0005524">
    <property type="term" value="F:ATP binding"/>
    <property type="evidence" value="ECO:0007669"/>
    <property type="project" value="UniProtKB-KW"/>
</dbReference>
<evidence type="ECO:0000256" key="2">
    <source>
        <dbReference type="ARBA" id="ARBA00022821"/>
    </source>
</evidence>
<dbReference type="InterPro" id="IPR050905">
    <property type="entry name" value="Plant_NBS-LRR"/>
</dbReference>
<comment type="caution">
    <text evidence="6">The sequence shown here is derived from an EMBL/GenBank/DDBJ whole genome shotgun (WGS) entry which is preliminary data.</text>
</comment>
<dbReference type="InterPro" id="IPR027417">
    <property type="entry name" value="P-loop_NTPase"/>
</dbReference>
<dbReference type="Gene3D" id="1.10.8.430">
    <property type="entry name" value="Helical domain of apoptotic protease-activating factors"/>
    <property type="match status" value="1"/>
</dbReference>
<sequence length="380" mass="43407">MVTFLLHSSPLTSQTHQLFYYSDFLLLSILTLVLAMDCVTPILDVATRLWTCTAKRIVYIRSLPRNLKILRTAMEELRSVYEDVIERVESEEKLQKKRTRAVEGWIRSVEAMEKEVKEILEEGDEEVQNKCLGTCCPRDSYASYKLGKRVSRKIRAVAALRSKANHFHEVWRWLQDEQVRTIGIYGMGGVGKTALLKKINNNFLQPSHDFDVVIWVVVSKPTNLQRVHETLRNKLEIPDGRWKNRSEDEKAAEIFAVLKTKKFVLLLDDIWEPLDLLKVGIPLSTVGNKSKIVFTTRSADVCRDMEAQKSIKVECLAWEEALTLFWAKVGEDALNSHPDIPKLSEIVVGECKGLPLALIIIGRAMSGAKTPEDWEKKIKC</sequence>
<evidence type="ECO:0000256" key="3">
    <source>
        <dbReference type="ARBA" id="ARBA00022840"/>
    </source>
</evidence>
<reference evidence="6 7" key="1">
    <citation type="journal article" date="2018" name="PLoS Genet.">
        <title>Population sequencing reveals clonal diversity and ancestral inbreeding in the grapevine cultivar Chardonnay.</title>
        <authorList>
            <person name="Roach M.J."/>
            <person name="Johnson D.L."/>
            <person name="Bohlmann J."/>
            <person name="van Vuuren H.J."/>
            <person name="Jones S.J."/>
            <person name="Pretorius I.S."/>
            <person name="Schmidt S.A."/>
            <person name="Borneman A.R."/>
        </authorList>
    </citation>
    <scope>NUCLEOTIDE SEQUENCE [LARGE SCALE GENOMIC DNA]</scope>
    <source>
        <strain evidence="7">cv. Chardonnay</strain>
        <tissue evidence="6">Leaf</tissue>
    </source>
</reference>
<dbReference type="PANTHER" id="PTHR33463">
    <property type="entry name" value="NB-ARC DOMAIN-CONTAINING PROTEIN-RELATED"/>
    <property type="match status" value="1"/>
</dbReference>
<evidence type="ECO:0000256" key="4">
    <source>
        <dbReference type="SAM" id="Coils"/>
    </source>
</evidence>
<evidence type="ECO:0000259" key="5">
    <source>
        <dbReference type="Pfam" id="PF00931"/>
    </source>
</evidence>
<name>A0A438CN76_VITVI</name>
<dbReference type="AlphaFoldDB" id="A0A438CN76"/>
<dbReference type="EMBL" id="QGNW01002166">
    <property type="protein sequence ID" value="RVW24657.1"/>
    <property type="molecule type" value="Genomic_DNA"/>
</dbReference>
<evidence type="ECO:0000313" key="6">
    <source>
        <dbReference type="EMBL" id="RVW24657.1"/>
    </source>
</evidence>
<evidence type="ECO:0000256" key="1">
    <source>
        <dbReference type="ARBA" id="ARBA00022741"/>
    </source>
</evidence>
<dbReference type="InterPro" id="IPR002182">
    <property type="entry name" value="NB-ARC"/>
</dbReference>
<keyword evidence="1" id="KW-0547">Nucleotide-binding</keyword>
<dbReference type="SUPFAM" id="SSF52540">
    <property type="entry name" value="P-loop containing nucleoside triphosphate hydrolases"/>
    <property type="match status" value="1"/>
</dbReference>
<dbReference type="Proteomes" id="UP000288805">
    <property type="component" value="Unassembled WGS sequence"/>
</dbReference>